<protein>
    <submittedName>
        <fullName evidence="2">Uncharacterized protein</fullName>
    </submittedName>
</protein>
<dbReference type="EMBL" id="LT828648">
    <property type="protein sequence ID" value="SLM47309.1"/>
    <property type="molecule type" value="Genomic_DNA"/>
</dbReference>
<sequence>MRMPDAYGDLDMIIAAGSRNRLRTVFGAVGCLILVAGVWIIAPGESAYAAGGTHAALDTPPGIHTISGTLSMLDVKEGKGTLTTDLDKPVFFRLTRPDLFERLSIGDRVTIQLDEEGRAVKVIEALPAEVHEPPPPPNNLPPPQQ</sequence>
<keyword evidence="1" id="KW-1133">Transmembrane helix</keyword>
<reference evidence="2 3" key="1">
    <citation type="submission" date="2017-03" db="EMBL/GenBank/DDBJ databases">
        <authorList>
            <person name="Afonso C.L."/>
            <person name="Miller P.J."/>
            <person name="Scott M.A."/>
            <person name="Spackman E."/>
            <person name="Goraichik I."/>
            <person name="Dimitrov K.M."/>
            <person name="Suarez D.L."/>
            <person name="Swayne D.E."/>
        </authorList>
    </citation>
    <scope>NUCLEOTIDE SEQUENCE [LARGE SCALE GENOMIC DNA]</scope>
    <source>
        <strain evidence="2">Genome sequencing of Nitrospira japonica strain NJ11</strain>
    </source>
</reference>
<feature type="transmembrane region" description="Helical" evidence="1">
    <location>
        <begin position="21"/>
        <end position="42"/>
    </location>
</feature>
<dbReference type="KEGG" id="nja:NSJP_1137"/>
<dbReference type="Proteomes" id="UP000192042">
    <property type="component" value="Chromosome I"/>
</dbReference>
<accession>A0A1W1I351</accession>
<organism evidence="2 3">
    <name type="scientific">Nitrospira japonica</name>
    <dbReference type="NCBI Taxonomy" id="1325564"/>
    <lineage>
        <taxon>Bacteria</taxon>
        <taxon>Pseudomonadati</taxon>
        <taxon>Nitrospirota</taxon>
        <taxon>Nitrospiria</taxon>
        <taxon>Nitrospirales</taxon>
        <taxon>Nitrospiraceae</taxon>
        <taxon>Nitrospira</taxon>
    </lineage>
</organism>
<keyword evidence="1" id="KW-0472">Membrane</keyword>
<dbReference type="AlphaFoldDB" id="A0A1W1I351"/>
<name>A0A1W1I351_9BACT</name>
<evidence type="ECO:0000313" key="2">
    <source>
        <dbReference type="EMBL" id="SLM47309.1"/>
    </source>
</evidence>
<keyword evidence="1" id="KW-0812">Transmembrane</keyword>
<dbReference type="STRING" id="1325564.NSJP_1137"/>
<evidence type="ECO:0000256" key="1">
    <source>
        <dbReference type="SAM" id="Phobius"/>
    </source>
</evidence>
<evidence type="ECO:0000313" key="3">
    <source>
        <dbReference type="Proteomes" id="UP000192042"/>
    </source>
</evidence>
<keyword evidence="3" id="KW-1185">Reference proteome</keyword>
<gene>
    <name evidence="2" type="ORF">NSJP_1137</name>
</gene>
<proteinExistence type="predicted"/>